<keyword evidence="5" id="KW-1185">Reference proteome</keyword>
<dbReference type="InterPro" id="IPR036291">
    <property type="entry name" value="NAD(P)-bd_dom_sf"/>
</dbReference>
<evidence type="ECO:0000256" key="2">
    <source>
        <dbReference type="ARBA" id="ARBA00023002"/>
    </source>
</evidence>
<dbReference type="Gene3D" id="3.40.50.720">
    <property type="entry name" value="NAD(P)-binding Rossmann-like Domain"/>
    <property type="match status" value="1"/>
</dbReference>
<accession>A0ABU8RUU8</accession>
<sequence length="380" mass="39781">MNDNTPSHGLQLTSTLDADGTLRLALIEAPLDAPASDEVLVRLEAVPINPSDLMPLLAGGDTATAHFGGSAARPEVAIALPPEAAQAYAGRTGAALQPGLAGAGTVVAAGADAQHLLGRRVTLLSLRRGTFGQYVTVTTAECAPLPEDLSSREGADAFCNPMTALAIAETVRLDGHKALIHTAAASNLGQMLVRICAEDGLPLVNVVRRAEQAQLLRDLGAEHVCNSADPDFAAQLRDAIATTGATVAFDAIGGGASPGLLLEAMEDVAAAAMGFYSPYGSLTLKQVNIYGHLDRTPTVLHNARYGMLWDVRNWALPRTLGQLPPERIAAMNARVLGGLRTTFASHFTREISLAQVLDRETMAAYAKLATGEKFLINPTL</sequence>
<dbReference type="Gene3D" id="3.90.180.10">
    <property type="entry name" value="Medium-chain alcohol dehydrogenases, catalytic domain"/>
    <property type="match status" value="1"/>
</dbReference>
<dbReference type="InterPro" id="IPR013149">
    <property type="entry name" value="ADH-like_C"/>
</dbReference>
<keyword evidence="1" id="KW-0521">NADP</keyword>
<comment type="caution">
    <text evidence="4">The sequence shown here is derived from an EMBL/GenBank/DDBJ whole genome shotgun (WGS) entry which is preliminary data.</text>
</comment>
<dbReference type="InterPro" id="IPR020843">
    <property type="entry name" value="ER"/>
</dbReference>
<keyword evidence="2" id="KW-0560">Oxidoreductase</keyword>
<feature type="domain" description="Enoyl reductase (ER)" evidence="3">
    <location>
        <begin position="20"/>
        <end position="376"/>
    </location>
</feature>
<dbReference type="RefSeq" id="WP_339586446.1">
    <property type="nucleotide sequence ID" value="NZ_JBBHJZ010000001.1"/>
</dbReference>
<evidence type="ECO:0000313" key="5">
    <source>
        <dbReference type="Proteomes" id="UP001361239"/>
    </source>
</evidence>
<dbReference type="EMBL" id="JBBHJZ010000001">
    <property type="protein sequence ID" value="MEJ5976537.1"/>
    <property type="molecule type" value="Genomic_DNA"/>
</dbReference>
<dbReference type="Proteomes" id="UP001361239">
    <property type="component" value="Unassembled WGS sequence"/>
</dbReference>
<dbReference type="InterPro" id="IPR013154">
    <property type="entry name" value="ADH-like_N"/>
</dbReference>
<dbReference type="Pfam" id="PF00107">
    <property type="entry name" value="ADH_zinc_N"/>
    <property type="match status" value="1"/>
</dbReference>
<reference evidence="4 5" key="1">
    <citation type="submission" date="2024-03" db="EMBL/GenBank/DDBJ databases">
        <authorList>
            <person name="Jo J.-H."/>
        </authorList>
    </citation>
    <scope>NUCLEOTIDE SEQUENCE [LARGE SCALE GENOMIC DNA]</scope>
    <source>
        <strain evidence="4 5">PS1R-30</strain>
    </source>
</reference>
<gene>
    <name evidence="4" type="ORF">WG901_07820</name>
</gene>
<protein>
    <submittedName>
        <fullName evidence="4">Zinc-binding dehydrogenase</fullName>
    </submittedName>
</protein>
<dbReference type="PANTHER" id="PTHR48106:SF18">
    <property type="entry name" value="QUINONE OXIDOREDUCTASE PIG3"/>
    <property type="match status" value="1"/>
</dbReference>
<dbReference type="SUPFAM" id="SSF51735">
    <property type="entry name" value="NAD(P)-binding Rossmann-fold domains"/>
    <property type="match status" value="1"/>
</dbReference>
<evidence type="ECO:0000313" key="4">
    <source>
        <dbReference type="EMBL" id="MEJ5976537.1"/>
    </source>
</evidence>
<proteinExistence type="predicted"/>
<name>A0ABU8RUU8_9SPHN</name>
<organism evidence="4 5">
    <name type="scientific">Novosphingobium anseongense</name>
    <dbReference type="NCBI Taxonomy" id="3133436"/>
    <lineage>
        <taxon>Bacteria</taxon>
        <taxon>Pseudomonadati</taxon>
        <taxon>Pseudomonadota</taxon>
        <taxon>Alphaproteobacteria</taxon>
        <taxon>Sphingomonadales</taxon>
        <taxon>Sphingomonadaceae</taxon>
        <taxon>Novosphingobium</taxon>
    </lineage>
</organism>
<dbReference type="SUPFAM" id="SSF50129">
    <property type="entry name" value="GroES-like"/>
    <property type="match status" value="1"/>
</dbReference>
<dbReference type="PANTHER" id="PTHR48106">
    <property type="entry name" value="QUINONE OXIDOREDUCTASE PIG3-RELATED"/>
    <property type="match status" value="1"/>
</dbReference>
<dbReference type="SMART" id="SM00829">
    <property type="entry name" value="PKS_ER"/>
    <property type="match status" value="1"/>
</dbReference>
<dbReference type="Pfam" id="PF08240">
    <property type="entry name" value="ADH_N"/>
    <property type="match status" value="1"/>
</dbReference>
<evidence type="ECO:0000259" key="3">
    <source>
        <dbReference type="SMART" id="SM00829"/>
    </source>
</evidence>
<evidence type="ECO:0000256" key="1">
    <source>
        <dbReference type="ARBA" id="ARBA00022857"/>
    </source>
</evidence>
<dbReference type="InterPro" id="IPR011032">
    <property type="entry name" value="GroES-like_sf"/>
</dbReference>